<dbReference type="InterPro" id="IPR015496">
    <property type="entry name" value="Ubiquilin"/>
</dbReference>
<evidence type="ECO:0000313" key="4">
    <source>
        <dbReference type="Proteomes" id="UP001515500"/>
    </source>
</evidence>
<protein>
    <submittedName>
        <fullName evidence="5">Ubiquitin domain-containing protein DSK2a-like isoform X1</fullName>
    </submittedName>
</protein>
<evidence type="ECO:0000259" key="2">
    <source>
        <dbReference type="PROSITE" id="PS50030"/>
    </source>
</evidence>
<dbReference type="PROSITE" id="PS50030">
    <property type="entry name" value="UBA"/>
    <property type="match status" value="1"/>
</dbReference>
<dbReference type="GeneID" id="120272336"/>
<feature type="domain" description="UBA" evidence="2">
    <location>
        <begin position="516"/>
        <end position="560"/>
    </location>
</feature>
<evidence type="ECO:0000259" key="3">
    <source>
        <dbReference type="PROSITE" id="PS50053"/>
    </source>
</evidence>
<dbReference type="FunFam" id="1.10.8.10:FF:000079">
    <property type="entry name" value="Ubiquitin family protein"/>
    <property type="match status" value="1"/>
</dbReference>
<dbReference type="PANTHER" id="PTHR10677:SF3">
    <property type="entry name" value="FI07626P-RELATED"/>
    <property type="match status" value="1"/>
</dbReference>
<dbReference type="SUPFAM" id="SSF54236">
    <property type="entry name" value="Ubiquitin-like"/>
    <property type="match status" value="1"/>
</dbReference>
<dbReference type="SUPFAM" id="SSF46934">
    <property type="entry name" value="UBA-like"/>
    <property type="match status" value="1"/>
</dbReference>
<dbReference type="GO" id="GO:0006511">
    <property type="term" value="P:ubiquitin-dependent protein catabolic process"/>
    <property type="evidence" value="ECO:0007669"/>
    <property type="project" value="TreeGrafter"/>
</dbReference>
<dbReference type="Gene3D" id="1.10.8.10">
    <property type="entry name" value="DNA helicase RuvA subunit, C-terminal domain"/>
    <property type="match status" value="1"/>
</dbReference>
<dbReference type="CDD" id="cd16106">
    <property type="entry name" value="Ubl_Dsk2p_like"/>
    <property type="match status" value="1"/>
</dbReference>
<reference evidence="5" key="1">
    <citation type="submission" date="2025-08" db="UniProtKB">
        <authorList>
            <consortium name="RefSeq"/>
        </authorList>
    </citation>
    <scope>IDENTIFICATION</scope>
</reference>
<gene>
    <name evidence="5" type="primary">LOC120272336</name>
</gene>
<dbReference type="SMART" id="SM00727">
    <property type="entry name" value="STI1"/>
    <property type="match status" value="3"/>
</dbReference>
<dbReference type="InterPro" id="IPR000626">
    <property type="entry name" value="Ubiquitin-like_dom"/>
</dbReference>
<dbReference type="Gene3D" id="1.10.260.100">
    <property type="match status" value="1"/>
</dbReference>
<feature type="region of interest" description="Disordered" evidence="1">
    <location>
        <begin position="97"/>
        <end position="119"/>
    </location>
</feature>
<dbReference type="RefSeq" id="XP_039135087.1">
    <property type="nucleotide sequence ID" value="XM_039279153.1"/>
</dbReference>
<dbReference type="GO" id="GO:0005634">
    <property type="term" value="C:nucleus"/>
    <property type="evidence" value="ECO:0007669"/>
    <property type="project" value="UniProtKB-ARBA"/>
</dbReference>
<feature type="domain" description="Ubiquitin-like" evidence="3">
    <location>
        <begin position="22"/>
        <end position="91"/>
    </location>
</feature>
<dbReference type="InterPro" id="IPR006636">
    <property type="entry name" value="STI1_HS-bd"/>
</dbReference>
<dbReference type="InterPro" id="IPR009060">
    <property type="entry name" value="UBA-like_sf"/>
</dbReference>
<dbReference type="Pfam" id="PF23195">
    <property type="entry name" value="UBQLN1"/>
    <property type="match status" value="2"/>
</dbReference>
<dbReference type="InterPro" id="IPR015940">
    <property type="entry name" value="UBA"/>
</dbReference>
<evidence type="ECO:0000256" key="1">
    <source>
        <dbReference type="SAM" id="MobiDB-lite"/>
    </source>
</evidence>
<dbReference type="SMART" id="SM00213">
    <property type="entry name" value="UBQ"/>
    <property type="match status" value="1"/>
</dbReference>
<keyword evidence="4" id="KW-1185">Reference proteome</keyword>
<dbReference type="AlphaFoldDB" id="A0AB40C8F2"/>
<dbReference type="Pfam" id="PF00240">
    <property type="entry name" value="ubiquitin"/>
    <property type="match status" value="1"/>
</dbReference>
<proteinExistence type="predicted"/>
<dbReference type="PANTHER" id="PTHR10677">
    <property type="entry name" value="UBIQUILIN"/>
    <property type="match status" value="1"/>
</dbReference>
<dbReference type="Pfam" id="PF00627">
    <property type="entry name" value="UBA"/>
    <property type="match status" value="1"/>
</dbReference>
<dbReference type="GO" id="GO:0005829">
    <property type="term" value="C:cytosol"/>
    <property type="evidence" value="ECO:0007669"/>
    <property type="project" value="TreeGrafter"/>
</dbReference>
<dbReference type="PROSITE" id="PS50053">
    <property type="entry name" value="UBIQUITIN_2"/>
    <property type="match status" value="1"/>
</dbReference>
<dbReference type="FunFam" id="1.10.260.100:FF:000005">
    <property type="entry name" value="Ubiquitin domain-containing protein DSK2b"/>
    <property type="match status" value="1"/>
</dbReference>
<dbReference type="GO" id="GO:0031593">
    <property type="term" value="F:polyubiquitin modification-dependent protein binding"/>
    <property type="evidence" value="ECO:0007669"/>
    <property type="project" value="TreeGrafter"/>
</dbReference>
<dbReference type="Proteomes" id="UP001515500">
    <property type="component" value="Chromosome 11"/>
</dbReference>
<dbReference type="CDD" id="cd14399">
    <property type="entry name" value="UBA_PLICs"/>
    <property type="match status" value="1"/>
</dbReference>
<name>A0AB40C8F2_DIOCR</name>
<organism evidence="4 5">
    <name type="scientific">Dioscorea cayennensis subsp. rotundata</name>
    <name type="common">White Guinea yam</name>
    <name type="synonym">Dioscorea rotundata</name>
    <dbReference type="NCBI Taxonomy" id="55577"/>
    <lineage>
        <taxon>Eukaryota</taxon>
        <taxon>Viridiplantae</taxon>
        <taxon>Streptophyta</taxon>
        <taxon>Embryophyta</taxon>
        <taxon>Tracheophyta</taxon>
        <taxon>Spermatophyta</taxon>
        <taxon>Magnoliopsida</taxon>
        <taxon>Liliopsida</taxon>
        <taxon>Dioscoreales</taxon>
        <taxon>Dioscoreaceae</taxon>
        <taxon>Dioscorea</taxon>
    </lineage>
</organism>
<dbReference type="Gene3D" id="3.10.20.90">
    <property type="entry name" value="Phosphatidylinositol 3-kinase Catalytic Subunit, Chain A, domain 1"/>
    <property type="match status" value="1"/>
</dbReference>
<accession>A0AB40C8F2</accession>
<dbReference type="SMART" id="SM00165">
    <property type="entry name" value="UBA"/>
    <property type="match status" value="1"/>
</dbReference>
<evidence type="ECO:0000313" key="5">
    <source>
        <dbReference type="RefSeq" id="XP_039135087.1"/>
    </source>
</evidence>
<sequence>MGGGVAGEHGESSATGIGGGLAIVHVRSSNGSKISVETNLDVNVGDFKVVLAGKCDVLAEQQRLIYKGRILKDEQTLASYGLESDHTIHLVRGFPAPSASTDRAASNLGLSRDPDRNSRRSGTLLAELFGNGGSSSFGSGFSGFDQVEQQLTENPNMMREIMNMPVLQNLMNNPDIVRNLIMNNPQMREIIDQNPDLAHVLNDPSTLRQTLEVARNPELMREVMRNTDRAMSNIESSPEGFNMLRRMYETVQEPFLNATTMAGDSASNLGSNSFGDLLEHQTAVQSNILSANPSPTNSDATIASSTPNTNPLPNPWARASKFVFQISACKMFATSDVLPSFWFNSTAQVPQTTRTLSTPNSNVRTSGLAGLTELGMPELERMVGGALDSSLISQLMQNPSMRQLMQNVLSDPQFMNQVLDSNPHIQNLLESNTQLRDLLLNPESRRRLASSLMLERLASLRPSLTALLGAQQSSQEQTQAGDDLGTPNISGLESLMNFLPRHSPGGLGATNNTDVPPEELFATQLSQLQEMGFGDTQENIRALTATSGNVHAAVERLLRNLGQ</sequence>
<dbReference type="InterPro" id="IPR029071">
    <property type="entry name" value="Ubiquitin-like_domsf"/>
</dbReference>